<name>A0AAW1YH10_RUBAR</name>
<evidence type="ECO:0000313" key="2">
    <source>
        <dbReference type="EMBL" id="KAK9948048.1"/>
    </source>
</evidence>
<dbReference type="EMBL" id="JBEDUW010000001">
    <property type="protein sequence ID" value="KAK9948048.1"/>
    <property type="molecule type" value="Genomic_DNA"/>
</dbReference>
<gene>
    <name evidence="2" type="ORF">M0R45_003637</name>
</gene>
<feature type="compositionally biased region" description="Basic and acidic residues" evidence="1">
    <location>
        <begin position="11"/>
        <end position="21"/>
    </location>
</feature>
<dbReference type="PANTHER" id="PTHR34567">
    <property type="entry name" value="FK506-BINDING-LIKE PROTEIN"/>
    <property type="match status" value="1"/>
</dbReference>
<sequence>MANIQGGCHHQKADSKPPQDSWEEHLYLSVGEELWENLLDSKKYIQLYENVMRWNDSAVEEAFEAAKNLFLAKIKGVPCDVPLPDPDDNIDEVDWSDSGNAAELVFDEEETGQVRSDGEVVIVGFDEALMDPSFCVGWGPGPWDKEDPKKATAAAEGGGNKWYTSPSRRCTPRYGGGYYVKDRWGQRNIGRRWLL</sequence>
<organism evidence="2 3">
    <name type="scientific">Rubus argutus</name>
    <name type="common">Southern blackberry</name>
    <dbReference type="NCBI Taxonomy" id="59490"/>
    <lineage>
        <taxon>Eukaryota</taxon>
        <taxon>Viridiplantae</taxon>
        <taxon>Streptophyta</taxon>
        <taxon>Embryophyta</taxon>
        <taxon>Tracheophyta</taxon>
        <taxon>Spermatophyta</taxon>
        <taxon>Magnoliopsida</taxon>
        <taxon>eudicotyledons</taxon>
        <taxon>Gunneridae</taxon>
        <taxon>Pentapetalae</taxon>
        <taxon>rosids</taxon>
        <taxon>fabids</taxon>
        <taxon>Rosales</taxon>
        <taxon>Rosaceae</taxon>
        <taxon>Rosoideae</taxon>
        <taxon>Rosoideae incertae sedis</taxon>
        <taxon>Rubus</taxon>
    </lineage>
</organism>
<proteinExistence type="predicted"/>
<dbReference type="AlphaFoldDB" id="A0AAW1YH10"/>
<protein>
    <submittedName>
        <fullName evidence="2">Uncharacterized protein</fullName>
    </submittedName>
</protein>
<accession>A0AAW1YH10</accession>
<dbReference type="Proteomes" id="UP001457282">
    <property type="component" value="Unassembled WGS sequence"/>
</dbReference>
<comment type="caution">
    <text evidence="2">The sequence shown here is derived from an EMBL/GenBank/DDBJ whole genome shotgun (WGS) entry which is preliminary data.</text>
</comment>
<evidence type="ECO:0000313" key="3">
    <source>
        <dbReference type="Proteomes" id="UP001457282"/>
    </source>
</evidence>
<evidence type="ECO:0000256" key="1">
    <source>
        <dbReference type="SAM" id="MobiDB-lite"/>
    </source>
</evidence>
<keyword evidence="3" id="KW-1185">Reference proteome</keyword>
<dbReference type="PANTHER" id="PTHR34567:SF3">
    <property type="entry name" value="FK506-BINDING-LIKE PROTEIN"/>
    <property type="match status" value="1"/>
</dbReference>
<feature type="region of interest" description="Disordered" evidence="1">
    <location>
        <begin position="1"/>
        <end position="21"/>
    </location>
</feature>
<reference evidence="2 3" key="1">
    <citation type="journal article" date="2023" name="G3 (Bethesda)">
        <title>A chromosome-length genome assembly and annotation of blackberry (Rubus argutus, cv. 'Hillquist').</title>
        <authorList>
            <person name="Bruna T."/>
            <person name="Aryal R."/>
            <person name="Dudchenko O."/>
            <person name="Sargent D.J."/>
            <person name="Mead D."/>
            <person name="Buti M."/>
            <person name="Cavallini A."/>
            <person name="Hytonen T."/>
            <person name="Andres J."/>
            <person name="Pham M."/>
            <person name="Weisz D."/>
            <person name="Mascagni F."/>
            <person name="Usai G."/>
            <person name="Natali L."/>
            <person name="Bassil N."/>
            <person name="Fernandez G.E."/>
            <person name="Lomsadze A."/>
            <person name="Armour M."/>
            <person name="Olukolu B."/>
            <person name="Poorten T."/>
            <person name="Britton C."/>
            <person name="Davik J."/>
            <person name="Ashrafi H."/>
            <person name="Aiden E.L."/>
            <person name="Borodovsky M."/>
            <person name="Worthington M."/>
        </authorList>
    </citation>
    <scope>NUCLEOTIDE SEQUENCE [LARGE SCALE GENOMIC DNA]</scope>
    <source>
        <strain evidence="2">PI 553951</strain>
    </source>
</reference>